<dbReference type="SUPFAM" id="SSF56300">
    <property type="entry name" value="Metallo-dependent phosphatases"/>
    <property type="match status" value="1"/>
</dbReference>
<dbReference type="FunFam" id="3.60.21.10:FF:000034">
    <property type="entry name" value="Fe(3+)-Zn(2+) purple acid phosphatase"/>
    <property type="match status" value="1"/>
</dbReference>
<dbReference type="AlphaFoldDB" id="A0AAJ6UW10"/>
<evidence type="ECO:0000256" key="9">
    <source>
        <dbReference type="ARBA" id="ARBA00023004"/>
    </source>
</evidence>
<evidence type="ECO:0000256" key="3">
    <source>
        <dbReference type="ARBA" id="ARBA00001962"/>
    </source>
</evidence>
<keyword evidence="7 11" id="KW-0378">Hydrolase</keyword>
<feature type="signal peptide" evidence="11">
    <location>
        <begin position="1"/>
        <end position="21"/>
    </location>
</feature>
<dbReference type="InterPro" id="IPR004843">
    <property type="entry name" value="Calcineurin-like_PHP"/>
</dbReference>
<evidence type="ECO:0000256" key="8">
    <source>
        <dbReference type="ARBA" id="ARBA00022833"/>
    </source>
</evidence>
<dbReference type="Pfam" id="PF14008">
    <property type="entry name" value="Metallophos_C"/>
    <property type="match status" value="1"/>
</dbReference>
<dbReference type="InterPro" id="IPR039331">
    <property type="entry name" value="PAPs-like"/>
</dbReference>
<dbReference type="SUPFAM" id="SSF49363">
    <property type="entry name" value="Purple acid phosphatase, N-terminal domain"/>
    <property type="match status" value="1"/>
</dbReference>
<dbReference type="GO" id="GO:0003993">
    <property type="term" value="F:acid phosphatase activity"/>
    <property type="evidence" value="ECO:0007669"/>
    <property type="project" value="UniProtKB-EC"/>
</dbReference>
<evidence type="ECO:0000256" key="7">
    <source>
        <dbReference type="ARBA" id="ARBA00022801"/>
    </source>
</evidence>
<feature type="domain" description="Calcineurin-like phosphoesterase" evidence="12">
    <location>
        <begin position="160"/>
        <end position="358"/>
    </location>
</feature>
<dbReference type="InterPro" id="IPR025733">
    <property type="entry name" value="PAPs_C"/>
</dbReference>
<dbReference type="InterPro" id="IPR029052">
    <property type="entry name" value="Metallo-depent_PP-like"/>
</dbReference>
<evidence type="ECO:0000256" key="1">
    <source>
        <dbReference type="ARBA" id="ARBA00000032"/>
    </source>
</evidence>
<evidence type="ECO:0000256" key="4">
    <source>
        <dbReference type="ARBA" id="ARBA00008723"/>
    </source>
</evidence>
<protein>
    <recommendedName>
        <fullName evidence="11">Purple acid phosphatase</fullName>
        <ecNumber evidence="11">3.1.3.2</ecNumber>
    </recommendedName>
</protein>
<keyword evidence="10" id="KW-0325">Glycoprotein</keyword>
<dbReference type="InterPro" id="IPR008963">
    <property type="entry name" value="Purple_acid_Pase-like_N"/>
</dbReference>
<dbReference type="InterPro" id="IPR041792">
    <property type="entry name" value="MPP_PAP"/>
</dbReference>
<evidence type="ECO:0000313" key="15">
    <source>
        <dbReference type="Proteomes" id="UP000694918"/>
    </source>
</evidence>
<dbReference type="FunFam" id="2.60.40.380:FF:000001">
    <property type="entry name" value="Fe(3+)-Zn(2+) purple acid phosphatase"/>
    <property type="match status" value="1"/>
</dbReference>
<dbReference type="Pfam" id="PF00149">
    <property type="entry name" value="Metallophos"/>
    <property type="match status" value="1"/>
</dbReference>
<dbReference type="KEGG" id="peu:105134460"/>
<keyword evidence="6 11" id="KW-0732">Signal</keyword>
<evidence type="ECO:0000256" key="10">
    <source>
        <dbReference type="ARBA" id="ARBA00023180"/>
    </source>
</evidence>
<dbReference type="Proteomes" id="UP000694918">
    <property type="component" value="Unplaced"/>
</dbReference>
<dbReference type="RefSeq" id="XP_011037173.1">
    <property type="nucleotide sequence ID" value="XM_011038871.1"/>
</dbReference>
<evidence type="ECO:0000256" key="6">
    <source>
        <dbReference type="ARBA" id="ARBA00022729"/>
    </source>
</evidence>
<accession>A0AAJ6UW10</accession>
<reference evidence="16" key="1">
    <citation type="submission" date="2025-08" db="UniProtKB">
        <authorList>
            <consortium name="RefSeq"/>
        </authorList>
    </citation>
    <scope>IDENTIFICATION</scope>
</reference>
<organism evidence="15 16">
    <name type="scientific">Populus euphratica</name>
    <name type="common">Euphrates poplar</name>
    <dbReference type="NCBI Taxonomy" id="75702"/>
    <lineage>
        <taxon>Eukaryota</taxon>
        <taxon>Viridiplantae</taxon>
        <taxon>Streptophyta</taxon>
        <taxon>Embryophyta</taxon>
        <taxon>Tracheophyta</taxon>
        <taxon>Spermatophyta</taxon>
        <taxon>Magnoliopsida</taxon>
        <taxon>eudicotyledons</taxon>
        <taxon>Gunneridae</taxon>
        <taxon>Pentapetalae</taxon>
        <taxon>rosids</taxon>
        <taxon>fabids</taxon>
        <taxon>Malpighiales</taxon>
        <taxon>Salicaceae</taxon>
        <taxon>Saliceae</taxon>
        <taxon>Populus</taxon>
    </lineage>
</organism>
<dbReference type="Gene3D" id="2.60.40.380">
    <property type="entry name" value="Purple acid phosphatase-like, N-terminal"/>
    <property type="match status" value="1"/>
</dbReference>
<evidence type="ECO:0000259" key="12">
    <source>
        <dbReference type="Pfam" id="PF00149"/>
    </source>
</evidence>
<dbReference type="CDD" id="cd00839">
    <property type="entry name" value="MPP_PAPs"/>
    <property type="match status" value="1"/>
</dbReference>
<comment type="similarity">
    <text evidence="4 11">Belongs to the metallophosphoesterase superfamily. Purple acid phosphatase family.</text>
</comment>
<evidence type="ECO:0000259" key="13">
    <source>
        <dbReference type="Pfam" id="PF14008"/>
    </source>
</evidence>
<sequence length="467" mass="53701">MGSSPPSSSIVFAVLFLVCNAAVLCYGGKTSSFVRKVEKTIDMPLDSDVFKVPPGYNAPQQVHITQGDHVGKGVIVSWVTADESGSNTVIYWSESSKKKEAEGKTYTYKFYNYTSGYIHHCIIRNLEFNTKYYYVVGVGNTTRQFWFVTPPAVGPDVPYTFGLIGDLGQTYDSNRTLTHYENNPAKGQSVLFVGDLSYADNYPNHDNVRWDTWGRFVERSVAYQPWIWTTGNHEIDFAPDIGETKPFKPYTHRYHVPYRASQSTTPFWYSIKRASAYIIVLSSYSAYGKYTPQYQWLEEELPKVNRSETPWLVVLVHSPWYNSYEYHYMEGETMRVMYEPWFVKYKVDVVFAGHVHAYERSERISNIAYNIVNGQCVPVRDQTAPVYITIGDGGNIEGLATNMTNPQPEYSAYREASFGHAIFDIKNRTHAYYGWHRNQDGYAVEADTMWFYNRYWHPVDDSTNSDS</sequence>
<proteinExistence type="inferred from homology"/>
<feature type="domain" description="Purple acid phosphatase N-terminal" evidence="14">
    <location>
        <begin position="59"/>
        <end position="149"/>
    </location>
</feature>
<keyword evidence="5" id="KW-0479">Metal-binding</keyword>
<dbReference type="GeneID" id="105134460"/>
<comment type="cofactor">
    <cofactor evidence="3">
        <name>Fe cation</name>
        <dbReference type="ChEBI" id="CHEBI:24875"/>
    </cofactor>
</comment>
<evidence type="ECO:0000256" key="11">
    <source>
        <dbReference type="RuleBase" id="RU361203"/>
    </source>
</evidence>
<keyword evidence="15" id="KW-1185">Reference proteome</keyword>
<comment type="cofactor">
    <cofactor evidence="2">
        <name>Zn(2+)</name>
        <dbReference type="ChEBI" id="CHEBI:29105"/>
    </cofactor>
</comment>
<dbReference type="PANTHER" id="PTHR22953">
    <property type="entry name" value="ACID PHOSPHATASE RELATED"/>
    <property type="match status" value="1"/>
</dbReference>
<dbReference type="Gene3D" id="3.60.21.10">
    <property type="match status" value="1"/>
</dbReference>
<dbReference type="Pfam" id="PF16656">
    <property type="entry name" value="Pur_ac_phosph_N"/>
    <property type="match status" value="1"/>
</dbReference>
<evidence type="ECO:0000256" key="2">
    <source>
        <dbReference type="ARBA" id="ARBA00001947"/>
    </source>
</evidence>
<keyword evidence="9" id="KW-0408">Iron</keyword>
<feature type="chain" id="PRO_5042313319" description="Purple acid phosphatase" evidence="11">
    <location>
        <begin position="22"/>
        <end position="467"/>
    </location>
</feature>
<evidence type="ECO:0000259" key="14">
    <source>
        <dbReference type="Pfam" id="PF16656"/>
    </source>
</evidence>
<keyword evidence="8" id="KW-0862">Zinc</keyword>
<dbReference type="EC" id="3.1.3.2" evidence="11"/>
<feature type="domain" description="Purple acid phosphatase C-terminal" evidence="13">
    <location>
        <begin position="384"/>
        <end position="441"/>
    </location>
</feature>
<dbReference type="GO" id="GO:0046872">
    <property type="term" value="F:metal ion binding"/>
    <property type="evidence" value="ECO:0007669"/>
    <property type="project" value="UniProtKB-KW"/>
</dbReference>
<name>A0AAJ6UW10_POPEU</name>
<dbReference type="PANTHER" id="PTHR22953:SF86">
    <property type="entry name" value="PURPLE ACID PHOSPHATASE 10"/>
    <property type="match status" value="1"/>
</dbReference>
<evidence type="ECO:0000313" key="16">
    <source>
        <dbReference type="RefSeq" id="XP_011037173.1"/>
    </source>
</evidence>
<gene>
    <name evidence="16" type="primary">LOC105134460</name>
</gene>
<evidence type="ECO:0000256" key="5">
    <source>
        <dbReference type="ARBA" id="ARBA00022723"/>
    </source>
</evidence>
<dbReference type="InterPro" id="IPR015914">
    <property type="entry name" value="PAPs_N"/>
</dbReference>
<comment type="catalytic activity">
    <reaction evidence="1 11">
        <text>a phosphate monoester + H2O = an alcohol + phosphate</text>
        <dbReference type="Rhea" id="RHEA:15017"/>
        <dbReference type="ChEBI" id="CHEBI:15377"/>
        <dbReference type="ChEBI" id="CHEBI:30879"/>
        <dbReference type="ChEBI" id="CHEBI:43474"/>
        <dbReference type="ChEBI" id="CHEBI:67140"/>
        <dbReference type="EC" id="3.1.3.2"/>
    </reaction>
</comment>